<keyword evidence="1" id="KW-0472">Membrane</keyword>
<keyword evidence="3" id="KW-1185">Reference proteome</keyword>
<keyword evidence="1" id="KW-1133">Transmembrane helix</keyword>
<organism evidence="2 3">
    <name type="scientific">Chaetomium strumarium</name>
    <dbReference type="NCBI Taxonomy" id="1170767"/>
    <lineage>
        <taxon>Eukaryota</taxon>
        <taxon>Fungi</taxon>
        <taxon>Dikarya</taxon>
        <taxon>Ascomycota</taxon>
        <taxon>Pezizomycotina</taxon>
        <taxon>Sordariomycetes</taxon>
        <taxon>Sordariomycetidae</taxon>
        <taxon>Sordariales</taxon>
        <taxon>Chaetomiaceae</taxon>
        <taxon>Chaetomium</taxon>
    </lineage>
</organism>
<comment type="caution">
    <text evidence="2">The sequence shown here is derived from an EMBL/GenBank/DDBJ whole genome shotgun (WGS) entry which is preliminary data.</text>
</comment>
<evidence type="ECO:0000313" key="3">
    <source>
        <dbReference type="Proteomes" id="UP001273166"/>
    </source>
</evidence>
<dbReference type="AlphaFoldDB" id="A0AAJ0H3P2"/>
<gene>
    <name evidence="2" type="ORF">B0T15DRAFT_67639</name>
</gene>
<sequence>MDFQDNALRKRRCDTLVNSMDSAMLAMNRSQSIFESKSDWYQEIVLRGAQAKGYPTIEALKADMVSLMEDVDKTAMDLFDASQEGMSKMYWAVGGLGILCLAVGAYGTLHPKVFYGEKLGAKKANKVTVLKNALTYRLTVSGPRELKVKRALGIISDSKFNKIMGDASRVARMVSVQNASEFAKGGKFADAPIVMEAAKTLKRLKWVTRGAAALGILAEGLALGADAAVGEVVKGKLREAIHALAAQRFAMKKQELLGRVYDTFNEQVASAVSAWVNYQDAADEGSKDYHDADKALENALDAANQWMYNAMADVCDCKVLEECAAEDKILNAWTNEDPSYRQILELINDDNTEPTDVPECEIHHPTGKKKTQPLPQESAQSEIYPTLLQGSSAVTASNCRYVELNEGKGCLWRIRGTFWTFQQAGNVNTDGEPQGLNTSRIRLQERRRTSDKIYLQNIKNWSWNEVKGNWDPPARDQLFPFVVLNFANGKLETLPGSISLDSPGSAAPWGGRTMDPNSYSNLAHLNGWTLYYVPAVRYEGQEFPLDNAHEQNKKMGWKYTFPLPAEDPEKPTEDHMVSGLLEVSRSKDRIDLASKDLFTKKNTWPKASVDVATKRIVFQQAQDNEEMSYDIETVKDMWKARMNFT</sequence>
<dbReference type="Proteomes" id="UP001273166">
    <property type="component" value="Unassembled WGS sequence"/>
</dbReference>
<accession>A0AAJ0H3P2</accession>
<reference evidence="2" key="1">
    <citation type="journal article" date="2023" name="Mol. Phylogenet. Evol.">
        <title>Genome-scale phylogeny and comparative genomics of the fungal order Sordariales.</title>
        <authorList>
            <person name="Hensen N."/>
            <person name="Bonometti L."/>
            <person name="Westerberg I."/>
            <person name="Brannstrom I.O."/>
            <person name="Guillou S."/>
            <person name="Cros-Aarteil S."/>
            <person name="Calhoun S."/>
            <person name="Haridas S."/>
            <person name="Kuo A."/>
            <person name="Mondo S."/>
            <person name="Pangilinan J."/>
            <person name="Riley R."/>
            <person name="LaButti K."/>
            <person name="Andreopoulos B."/>
            <person name="Lipzen A."/>
            <person name="Chen C."/>
            <person name="Yan M."/>
            <person name="Daum C."/>
            <person name="Ng V."/>
            <person name="Clum A."/>
            <person name="Steindorff A."/>
            <person name="Ohm R.A."/>
            <person name="Martin F."/>
            <person name="Silar P."/>
            <person name="Natvig D.O."/>
            <person name="Lalanne C."/>
            <person name="Gautier V."/>
            <person name="Ament-Velasquez S.L."/>
            <person name="Kruys A."/>
            <person name="Hutchinson M.I."/>
            <person name="Powell A.J."/>
            <person name="Barry K."/>
            <person name="Miller A.N."/>
            <person name="Grigoriev I.V."/>
            <person name="Debuchy R."/>
            <person name="Gladieux P."/>
            <person name="Hiltunen Thoren M."/>
            <person name="Johannesson H."/>
        </authorList>
    </citation>
    <scope>NUCLEOTIDE SEQUENCE</scope>
    <source>
        <strain evidence="2">CBS 333.67</strain>
    </source>
</reference>
<dbReference type="EMBL" id="JAUDZG010000001">
    <property type="protein sequence ID" value="KAK3311244.1"/>
    <property type="molecule type" value="Genomic_DNA"/>
</dbReference>
<keyword evidence="1" id="KW-0812">Transmembrane</keyword>
<name>A0AAJ0H3P2_9PEZI</name>
<proteinExistence type="predicted"/>
<evidence type="ECO:0000256" key="1">
    <source>
        <dbReference type="SAM" id="Phobius"/>
    </source>
</evidence>
<evidence type="ECO:0000313" key="2">
    <source>
        <dbReference type="EMBL" id="KAK3311244.1"/>
    </source>
</evidence>
<protein>
    <submittedName>
        <fullName evidence="2">Uncharacterized protein</fullName>
    </submittedName>
</protein>
<reference evidence="2" key="2">
    <citation type="submission" date="2023-06" db="EMBL/GenBank/DDBJ databases">
        <authorList>
            <consortium name="Lawrence Berkeley National Laboratory"/>
            <person name="Mondo S.J."/>
            <person name="Hensen N."/>
            <person name="Bonometti L."/>
            <person name="Westerberg I."/>
            <person name="Brannstrom I.O."/>
            <person name="Guillou S."/>
            <person name="Cros-Aarteil S."/>
            <person name="Calhoun S."/>
            <person name="Haridas S."/>
            <person name="Kuo A."/>
            <person name="Pangilinan J."/>
            <person name="Riley R."/>
            <person name="Labutti K."/>
            <person name="Andreopoulos B."/>
            <person name="Lipzen A."/>
            <person name="Chen C."/>
            <person name="Yanf M."/>
            <person name="Daum C."/>
            <person name="Ng V."/>
            <person name="Clum A."/>
            <person name="Steindorff A."/>
            <person name="Ohm R."/>
            <person name="Martin F."/>
            <person name="Silar P."/>
            <person name="Natvig D."/>
            <person name="Lalanne C."/>
            <person name="Gautier V."/>
            <person name="Ament-Velasquez S.L."/>
            <person name="Kruys A."/>
            <person name="Hutchinson M.I."/>
            <person name="Powell A.J."/>
            <person name="Barry K."/>
            <person name="Miller A.N."/>
            <person name="Grigoriev I.V."/>
            <person name="Debuchy R."/>
            <person name="Gladieux P."/>
            <person name="Thoren M.H."/>
            <person name="Johannesson H."/>
        </authorList>
    </citation>
    <scope>NUCLEOTIDE SEQUENCE</scope>
    <source>
        <strain evidence="2">CBS 333.67</strain>
    </source>
</reference>
<dbReference type="GeneID" id="87890019"/>
<dbReference type="RefSeq" id="XP_062727024.1">
    <property type="nucleotide sequence ID" value="XM_062871190.1"/>
</dbReference>
<feature type="transmembrane region" description="Helical" evidence="1">
    <location>
        <begin position="89"/>
        <end position="109"/>
    </location>
</feature>